<dbReference type="SUPFAM" id="SSF53098">
    <property type="entry name" value="Ribonuclease H-like"/>
    <property type="match status" value="1"/>
</dbReference>
<dbReference type="PANTHER" id="PTHR47074:SF75">
    <property type="entry name" value="RNASE H TYPE-1 DOMAIN-CONTAINING PROTEIN"/>
    <property type="match status" value="1"/>
</dbReference>
<sequence length="153" mass="17272">MILWKSAIHVVIWRVWTAHNQWIFEGKSVDFKSILSLVWYAVSEANCLDIGYMRNCMDDLLILHRFGLQGRLSKASMIKSVIWSPLAPGWIKVHIDGAAMCSPGVGGCGGIFRNYRAFVNGCFAIPLGKVFAFEFELLAASLTINFAWKYGWH</sequence>
<organism evidence="2 3">
    <name type="scientific">Acer negundo</name>
    <name type="common">Box elder</name>
    <dbReference type="NCBI Taxonomy" id="4023"/>
    <lineage>
        <taxon>Eukaryota</taxon>
        <taxon>Viridiplantae</taxon>
        <taxon>Streptophyta</taxon>
        <taxon>Embryophyta</taxon>
        <taxon>Tracheophyta</taxon>
        <taxon>Spermatophyta</taxon>
        <taxon>Magnoliopsida</taxon>
        <taxon>eudicotyledons</taxon>
        <taxon>Gunneridae</taxon>
        <taxon>Pentapetalae</taxon>
        <taxon>rosids</taxon>
        <taxon>malvids</taxon>
        <taxon>Sapindales</taxon>
        <taxon>Sapindaceae</taxon>
        <taxon>Hippocastanoideae</taxon>
        <taxon>Acereae</taxon>
        <taxon>Acer</taxon>
    </lineage>
</organism>
<feature type="signal peptide" evidence="1">
    <location>
        <begin position="1"/>
        <end position="17"/>
    </location>
</feature>
<dbReference type="InterPro" id="IPR052929">
    <property type="entry name" value="RNase_H-like_EbsB-rel"/>
</dbReference>
<gene>
    <name evidence="2" type="ORF">LWI28_016974</name>
</gene>
<accession>A0AAD5I9Z3</accession>
<feature type="chain" id="PRO_5042163216" evidence="1">
    <location>
        <begin position="18"/>
        <end position="153"/>
    </location>
</feature>
<dbReference type="AlphaFoldDB" id="A0AAD5I9Z3"/>
<dbReference type="EMBL" id="JAJSOW010000107">
    <property type="protein sequence ID" value="KAI9157100.1"/>
    <property type="molecule type" value="Genomic_DNA"/>
</dbReference>
<keyword evidence="3" id="KW-1185">Reference proteome</keyword>
<dbReference type="InterPro" id="IPR012337">
    <property type="entry name" value="RNaseH-like_sf"/>
</dbReference>
<evidence type="ECO:0000313" key="3">
    <source>
        <dbReference type="Proteomes" id="UP001064489"/>
    </source>
</evidence>
<reference evidence="2" key="1">
    <citation type="journal article" date="2022" name="Plant J.">
        <title>Strategies of tolerance reflected in two North American maple genomes.</title>
        <authorList>
            <person name="McEvoy S.L."/>
            <person name="Sezen U.U."/>
            <person name="Trouern-Trend A."/>
            <person name="McMahon S.M."/>
            <person name="Schaberg P.G."/>
            <person name="Yang J."/>
            <person name="Wegrzyn J.L."/>
            <person name="Swenson N.G."/>
        </authorList>
    </citation>
    <scope>NUCLEOTIDE SEQUENCE</scope>
    <source>
        <strain evidence="2">91603</strain>
    </source>
</reference>
<dbReference type="PANTHER" id="PTHR47074">
    <property type="entry name" value="BNAC02G40300D PROTEIN"/>
    <property type="match status" value="1"/>
</dbReference>
<reference evidence="2" key="2">
    <citation type="submission" date="2023-02" db="EMBL/GenBank/DDBJ databases">
        <authorList>
            <person name="Swenson N.G."/>
            <person name="Wegrzyn J.L."/>
            <person name="Mcevoy S.L."/>
        </authorList>
    </citation>
    <scope>NUCLEOTIDE SEQUENCE</scope>
    <source>
        <strain evidence="2">91603</strain>
        <tissue evidence="2">Leaf</tissue>
    </source>
</reference>
<proteinExistence type="predicted"/>
<dbReference type="Proteomes" id="UP001064489">
    <property type="component" value="Chromosome 12"/>
</dbReference>
<name>A0AAD5I9Z3_ACENE</name>
<comment type="caution">
    <text evidence="2">The sequence shown here is derived from an EMBL/GenBank/DDBJ whole genome shotgun (WGS) entry which is preliminary data.</text>
</comment>
<protein>
    <submittedName>
        <fullName evidence="2">Uncharacterized protein</fullName>
    </submittedName>
</protein>
<evidence type="ECO:0000313" key="2">
    <source>
        <dbReference type="EMBL" id="KAI9157100.1"/>
    </source>
</evidence>
<evidence type="ECO:0000256" key="1">
    <source>
        <dbReference type="SAM" id="SignalP"/>
    </source>
</evidence>
<keyword evidence="1" id="KW-0732">Signal</keyword>